<reference evidence="1 2" key="1">
    <citation type="journal article" date="2016" name="Genome Biol. Evol.">
        <title>Divergent and convergent evolution of fungal pathogenicity.</title>
        <authorList>
            <person name="Shang Y."/>
            <person name="Xiao G."/>
            <person name="Zheng P."/>
            <person name="Cen K."/>
            <person name="Zhan S."/>
            <person name="Wang C."/>
        </authorList>
    </citation>
    <scope>NUCLEOTIDE SEQUENCE [LARGE SCALE GENOMIC DNA]</scope>
    <source>
        <strain evidence="1 2">RCEF 1005</strain>
    </source>
</reference>
<dbReference type="EMBL" id="AZHF01000002">
    <property type="protein sequence ID" value="OAA79249.1"/>
    <property type="molecule type" value="Genomic_DNA"/>
</dbReference>
<proteinExistence type="predicted"/>
<evidence type="ECO:0000313" key="1">
    <source>
        <dbReference type="EMBL" id="OAA79249.1"/>
    </source>
</evidence>
<dbReference type="Proteomes" id="UP000076881">
    <property type="component" value="Unassembled WGS sequence"/>
</dbReference>
<name>A0A168IGQ1_CORDF</name>
<keyword evidence="1" id="KW-0808">Transferase</keyword>
<dbReference type="GO" id="GO:0016740">
    <property type="term" value="F:transferase activity"/>
    <property type="evidence" value="ECO:0007669"/>
    <property type="project" value="UniProtKB-KW"/>
</dbReference>
<sequence>MRRHFSEFLAIVKSREDEMYGNSILHDEWAGQTEDAKPLIANALENWTEVDWFIHQSVYNKDPSAAEAALSAFADEDPLRSLLAEVKEQDYRKYQKEVDLLQHETDGERELADAKLPWTLDWTAGTQKLQDYARVIAPILEKLDLLLDLGLGRP</sequence>
<gene>
    <name evidence="1" type="ORF">LEL_02735</name>
</gene>
<dbReference type="AlphaFoldDB" id="A0A168IGQ1"/>
<keyword evidence="2" id="KW-1185">Reference proteome</keyword>
<protein>
    <submittedName>
        <fullName evidence="1">Phosphotransferase enzyme family protein</fullName>
    </submittedName>
</protein>
<comment type="caution">
    <text evidence="1">The sequence shown here is derived from an EMBL/GenBank/DDBJ whole genome shotgun (WGS) entry which is preliminary data.</text>
</comment>
<organism evidence="1 2">
    <name type="scientific">Akanthomyces lecanii RCEF 1005</name>
    <dbReference type="NCBI Taxonomy" id="1081108"/>
    <lineage>
        <taxon>Eukaryota</taxon>
        <taxon>Fungi</taxon>
        <taxon>Dikarya</taxon>
        <taxon>Ascomycota</taxon>
        <taxon>Pezizomycotina</taxon>
        <taxon>Sordariomycetes</taxon>
        <taxon>Hypocreomycetidae</taxon>
        <taxon>Hypocreales</taxon>
        <taxon>Cordycipitaceae</taxon>
        <taxon>Akanthomyces</taxon>
        <taxon>Cordyceps confragosa</taxon>
    </lineage>
</organism>
<accession>A0A168IGQ1</accession>
<evidence type="ECO:0000313" key="2">
    <source>
        <dbReference type="Proteomes" id="UP000076881"/>
    </source>
</evidence>
<dbReference type="OrthoDB" id="10003767at2759"/>